<dbReference type="Pfam" id="PF13188">
    <property type="entry name" value="PAS_8"/>
    <property type="match status" value="1"/>
</dbReference>
<dbReference type="InterPro" id="IPR000160">
    <property type="entry name" value="GGDEF_dom"/>
</dbReference>
<dbReference type="Pfam" id="PF00990">
    <property type="entry name" value="GGDEF"/>
    <property type="match status" value="1"/>
</dbReference>
<keyword evidence="2" id="KW-1133">Transmembrane helix</keyword>
<dbReference type="PROSITE" id="PS50883">
    <property type="entry name" value="EAL"/>
    <property type="match status" value="1"/>
</dbReference>
<dbReference type="PANTHER" id="PTHR44757">
    <property type="entry name" value="DIGUANYLATE CYCLASE DGCP"/>
    <property type="match status" value="1"/>
</dbReference>
<keyword evidence="2" id="KW-0472">Membrane</keyword>
<feature type="transmembrane region" description="Helical" evidence="2">
    <location>
        <begin position="299"/>
        <end position="317"/>
    </location>
</feature>
<dbReference type="KEGG" id="upv:EJN92_12725"/>
<organism evidence="5 6">
    <name type="scientific">Undibacterium parvum</name>
    <dbReference type="NCBI Taxonomy" id="401471"/>
    <lineage>
        <taxon>Bacteria</taxon>
        <taxon>Pseudomonadati</taxon>
        <taxon>Pseudomonadota</taxon>
        <taxon>Betaproteobacteria</taxon>
        <taxon>Burkholderiales</taxon>
        <taxon>Oxalobacteraceae</taxon>
        <taxon>Undibacterium</taxon>
    </lineage>
</organism>
<dbReference type="Pfam" id="PF13185">
    <property type="entry name" value="GAF_2"/>
    <property type="match status" value="1"/>
</dbReference>
<dbReference type="SMART" id="SM00091">
    <property type="entry name" value="PAS"/>
    <property type="match status" value="1"/>
</dbReference>
<dbReference type="PANTHER" id="PTHR44757:SF2">
    <property type="entry name" value="BIOFILM ARCHITECTURE MAINTENANCE PROTEIN MBAA"/>
    <property type="match status" value="1"/>
</dbReference>
<dbReference type="FunFam" id="3.20.20.450:FF:000001">
    <property type="entry name" value="Cyclic di-GMP phosphodiesterase yahA"/>
    <property type="match status" value="1"/>
</dbReference>
<evidence type="ECO:0000313" key="6">
    <source>
        <dbReference type="Proteomes" id="UP000275663"/>
    </source>
</evidence>
<feature type="transmembrane region" description="Helical" evidence="2">
    <location>
        <begin position="12"/>
        <end position="35"/>
    </location>
</feature>
<dbReference type="InterPro" id="IPR052155">
    <property type="entry name" value="Biofilm_reg_signaling"/>
</dbReference>
<dbReference type="Pfam" id="PF00563">
    <property type="entry name" value="EAL"/>
    <property type="match status" value="1"/>
</dbReference>
<dbReference type="RefSeq" id="WP_126128167.1">
    <property type="nucleotide sequence ID" value="NZ_CP034464.1"/>
</dbReference>
<dbReference type="InterPro" id="IPR043128">
    <property type="entry name" value="Rev_trsase/Diguanyl_cyclase"/>
</dbReference>
<dbReference type="SUPFAM" id="SSF55785">
    <property type="entry name" value="PYP-like sensor domain (PAS domain)"/>
    <property type="match status" value="1"/>
</dbReference>
<evidence type="ECO:0000259" key="3">
    <source>
        <dbReference type="PROSITE" id="PS50883"/>
    </source>
</evidence>
<dbReference type="OrthoDB" id="9813903at2"/>
<dbReference type="AlphaFoldDB" id="A0A3S9HL31"/>
<dbReference type="InterPro" id="IPR029016">
    <property type="entry name" value="GAF-like_dom_sf"/>
</dbReference>
<evidence type="ECO:0000256" key="1">
    <source>
        <dbReference type="ARBA" id="ARBA00051114"/>
    </source>
</evidence>
<dbReference type="Proteomes" id="UP000275663">
    <property type="component" value="Chromosome"/>
</dbReference>
<dbReference type="SMART" id="SM00052">
    <property type="entry name" value="EAL"/>
    <property type="match status" value="1"/>
</dbReference>
<dbReference type="SUPFAM" id="SSF55073">
    <property type="entry name" value="Nucleotide cyclase"/>
    <property type="match status" value="1"/>
</dbReference>
<feature type="domain" description="GGDEF" evidence="4">
    <location>
        <begin position="663"/>
        <end position="796"/>
    </location>
</feature>
<evidence type="ECO:0000256" key="2">
    <source>
        <dbReference type="SAM" id="Phobius"/>
    </source>
</evidence>
<dbReference type="CDD" id="cd12914">
    <property type="entry name" value="PDC1_DGC_like"/>
    <property type="match status" value="1"/>
</dbReference>
<feature type="domain" description="EAL" evidence="3">
    <location>
        <begin position="805"/>
        <end position="1059"/>
    </location>
</feature>
<dbReference type="CDD" id="cd01949">
    <property type="entry name" value="GGDEF"/>
    <property type="match status" value="1"/>
</dbReference>
<protein>
    <submittedName>
        <fullName evidence="5">EAL domain-containing protein</fullName>
    </submittedName>
</protein>
<dbReference type="SUPFAM" id="SSF141868">
    <property type="entry name" value="EAL domain-like"/>
    <property type="match status" value="1"/>
</dbReference>
<dbReference type="CDD" id="cd12915">
    <property type="entry name" value="PDC2_DGC_like"/>
    <property type="match status" value="1"/>
</dbReference>
<dbReference type="Gene3D" id="3.30.450.40">
    <property type="match status" value="1"/>
</dbReference>
<dbReference type="GO" id="GO:0071111">
    <property type="term" value="F:cyclic-guanylate-specific phosphodiesterase activity"/>
    <property type="evidence" value="ECO:0007669"/>
    <property type="project" value="UniProtKB-EC"/>
</dbReference>
<dbReference type="NCBIfam" id="TIGR00254">
    <property type="entry name" value="GGDEF"/>
    <property type="match status" value="1"/>
</dbReference>
<reference evidence="5 6" key="1">
    <citation type="journal article" date="2011" name="Int. J. Syst. Evol. Microbiol.">
        <title>Description of Undibacterium oligocarboniphilum sp. nov., isolated from purified water, and Undibacterium pigrum strain CCUG 49012 as the type strain of Undibacterium parvum sp. nov., and emended descriptions of the genus Undibacterium and the species Undibacterium pigrum.</title>
        <authorList>
            <person name="Eder W."/>
            <person name="Wanner G."/>
            <person name="Ludwig W."/>
            <person name="Busse H.J."/>
            <person name="Ziemke-Kageler F."/>
            <person name="Lang E."/>
        </authorList>
    </citation>
    <scope>NUCLEOTIDE SEQUENCE [LARGE SCALE GENOMIC DNA]</scope>
    <source>
        <strain evidence="5 6">DSM 23061</strain>
    </source>
</reference>
<dbReference type="InterPro" id="IPR003018">
    <property type="entry name" value="GAF"/>
</dbReference>
<dbReference type="InterPro" id="IPR035919">
    <property type="entry name" value="EAL_sf"/>
</dbReference>
<dbReference type="EMBL" id="CP034464">
    <property type="protein sequence ID" value="AZP12788.1"/>
    <property type="molecule type" value="Genomic_DNA"/>
</dbReference>
<keyword evidence="2" id="KW-0812">Transmembrane</keyword>
<dbReference type="Gene3D" id="3.20.20.450">
    <property type="entry name" value="EAL domain"/>
    <property type="match status" value="1"/>
</dbReference>
<name>A0A3S9HL31_9BURK</name>
<dbReference type="InterPro" id="IPR001633">
    <property type="entry name" value="EAL_dom"/>
</dbReference>
<dbReference type="InterPro" id="IPR035965">
    <property type="entry name" value="PAS-like_dom_sf"/>
</dbReference>
<dbReference type="NCBIfam" id="TIGR00229">
    <property type="entry name" value="sensory_box"/>
    <property type="match status" value="1"/>
</dbReference>
<comment type="catalytic activity">
    <reaction evidence="1">
        <text>3',3'-c-di-GMP + H2O = 5'-phosphoguanylyl(3'-&gt;5')guanosine + H(+)</text>
        <dbReference type="Rhea" id="RHEA:24902"/>
        <dbReference type="ChEBI" id="CHEBI:15377"/>
        <dbReference type="ChEBI" id="CHEBI:15378"/>
        <dbReference type="ChEBI" id="CHEBI:58754"/>
        <dbReference type="ChEBI" id="CHEBI:58805"/>
        <dbReference type="EC" id="3.1.4.52"/>
    </reaction>
    <physiologicalReaction direction="left-to-right" evidence="1">
        <dbReference type="Rhea" id="RHEA:24903"/>
    </physiologicalReaction>
</comment>
<dbReference type="InterPro" id="IPR029787">
    <property type="entry name" value="Nucleotide_cyclase"/>
</dbReference>
<keyword evidence="6" id="KW-1185">Reference proteome</keyword>
<dbReference type="CDD" id="cd01948">
    <property type="entry name" value="EAL"/>
    <property type="match status" value="1"/>
</dbReference>
<dbReference type="SUPFAM" id="SSF55781">
    <property type="entry name" value="GAF domain-like"/>
    <property type="match status" value="1"/>
</dbReference>
<gene>
    <name evidence="5" type="ORF">EJN92_12725</name>
</gene>
<evidence type="ECO:0000313" key="5">
    <source>
        <dbReference type="EMBL" id="AZP12788.1"/>
    </source>
</evidence>
<dbReference type="Gene3D" id="3.30.70.270">
    <property type="match status" value="1"/>
</dbReference>
<dbReference type="Gene3D" id="3.30.450.20">
    <property type="entry name" value="PAS domain"/>
    <property type="match status" value="3"/>
</dbReference>
<dbReference type="InterPro" id="IPR000014">
    <property type="entry name" value="PAS"/>
</dbReference>
<proteinExistence type="predicted"/>
<sequence>MKKGFRIQEPWDLSSIGFALCVAVIVVAITGQTWWSIAQDKKITLAAAQENSFLAVRILEEHANRILHDAARAIGAAAEEIQLEGETVLHDETLIRQILINQRQDSQFLQSIAIVNPQGILWASSFQFPAEPIDLSLQQHVLYLLEHPNDRSVVVGRPVQFQRSKRWVLPVAKNIFNAQGLHLGLIQTDINLNYFKDFYERIARDGAAVISLHNKEGALYLRAPYDERYETANITWSALVAGLKSDSVEASVTDAPLIGGASSLIYTFRKMSDFPLTLVYGRSVEDILAEWVQRVKQKLFFTALTVLFIIALAFLLLKKIKHLRSSRAKLADSESRYRLLFLDAQDAIMLINRDYVYVDCNNGALNLLGLQDAKDLLGTKVGNYSPENQPGSLQTHLKKTELIKQYIDATFNGEPQRFEWIVKRKGILQYSDVSLTQVEIGREMLVFCVMRDVNATKYVEHLLEGQNQLLQLIGGSENLTLILEETCHFVEKMMPHWRCGIQLLDENQRCFKQAIGHQFPAALSQQLMDMPVSYGSGVWSEAVLSAVPIWINDIQHSPSMQFVNQLEDLKNFSACGSWPIMGKNGQLQGTFTLFIESSVPLSADDLGFISITTDIASIAIEGKRSEEKVLKLAHYDELTGLPNRFLYNQHLSKSLAYADRNRSKLAVLFLDLDRFKNINDTFGHNEGDTVLRNVAQRFRQCLRVSDTIARVGGDEFILLVDQYAEPRDLGDIADKLLVAAALPFDIHGQECQLSASIGIATYPDDGGDAQTLMKNADIAMYRAKNKGKDNYQFYASEMNVHTIERLAFEARLRRALERREFVVYYQPKVSVATGLIVGAEALVRWNHPERGILLPGEFIALAEEAGLVGRMGMLVLDMACRDILAFRAVDKDFGRVAINLSGAQFNDQRLLEDVQSVVDFWRVDSACIEFEITESMVMHNRDQAIVLMDGLKKAGFTLSIDDFGTGYSSLAYLKRFPVDSVKVDRSFIKDIPDDPNDTAIVLAIVAMAHTLGLKVIAEGVETPMQLQTLVDSCCDEYQGFYFSKAVPEHEFLQLLSRQIDLPHP</sequence>
<dbReference type="FunFam" id="3.30.70.270:FF:000001">
    <property type="entry name" value="Diguanylate cyclase domain protein"/>
    <property type="match status" value="1"/>
</dbReference>
<dbReference type="GO" id="GO:0071732">
    <property type="term" value="P:cellular response to nitric oxide"/>
    <property type="evidence" value="ECO:0007669"/>
    <property type="project" value="UniProtKB-ARBA"/>
</dbReference>
<evidence type="ECO:0000259" key="4">
    <source>
        <dbReference type="PROSITE" id="PS50887"/>
    </source>
</evidence>
<dbReference type="PROSITE" id="PS50887">
    <property type="entry name" value="GGDEF"/>
    <property type="match status" value="1"/>
</dbReference>
<dbReference type="SMART" id="SM00267">
    <property type="entry name" value="GGDEF"/>
    <property type="match status" value="1"/>
</dbReference>
<accession>A0A3S9HL31</accession>